<feature type="transmembrane region" description="Helical" evidence="6">
    <location>
        <begin position="112"/>
        <end position="134"/>
    </location>
</feature>
<feature type="transmembrane region" description="Helical" evidence="6">
    <location>
        <begin position="351"/>
        <end position="372"/>
    </location>
</feature>
<feature type="transmembrane region" description="Helical" evidence="6">
    <location>
        <begin position="554"/>
        <end position="574"/>
    </location>
</feature>
<dbReference type="Pfam" id="PF02133">
    <property type="entry name" value="Transp_cyt_pur"/>
    <property type="match status" value="1"/>
</dbReference>
<dbReference type="GO" id="GO:0015205">
    <property type="term" value="F:nucleobase transmembrane transporter activity"/>
    <property type="evidence" value="ECO:0007669"/>
    <property type="project" value="TreeGrafter"/>
</dbReference>
<dbReference type="HOGENOM" id="CLU_021555_2_1_1"/>
<feature type="transmembrane region" description="Helical" evidence="6">
    <location>
        <begin position="146"/>
        <end position="166"/>
    </location>
</feature>
<proteinExistence type="inferred from homology"/>
<feature type="transmembrane region" description="Helical" evidence="6">
    <location>
        <begin position="465"/>
        <end position="488"/>
    </location>
</feature>
<evidence type="ECO:0000256" key="2">
    <source>
        <dbReference type="ARBA" id="ARBA00008974"/>
    </source>
</evidence>
<evidence type="ECO:0000313" key="8">
    <source>
        <dbReference type="Proteomes" id="UP000019384"/>
    </source>
</evidence>
<comment type="subcellular location">
    <subcellularLocation>
        <location evidence="1">Membrane</location>
        <topology evidence="1">Multi-pass membrane protein</topology>
    </subcellularLocation>
</comment>
<accession>W6MND6</accession>
<dbReference type="PANTHER" id="PTHR30618:SF0">
    <property type="entry name" value="PURINE-URACIL PERMEASE NCS1"/>
    <property type="match status" value="1"/>
</dbReference>
<evidence type="ECO:0000313" key="7">
    <source>
        <dbReference type="EMBL" id="CDK26532.1"/>
    </source>
</evidence>
<keyword evidence="5 6" id="KW-0472">Membrane</keyword>
<evidence type="ECO:0000256" key="4">
    <source>
        <dbReference type="ARBA" id="ARBA00022989"/>
    </source>
</evidence>
<organism evidence="7 8">
    <name type="scientific">Kuraishia capsulata CBS 1993</name>
    <dbReference type="NCBI Taxonomy" id="1382522"/>
    <lineage>
        <taxon>Eukaryota</taxon>
        <taxon>Fungi</taxon>
        <taxon>Dikarya</taxon>
        <taxon>Ascomycota</taxon>
        <taxon>Saccharomycotina</taxon>
        <taxon>Pichiomycetes</taxon>
        <taxon>Pichiales</taxon>
        <taxon>Pichiaceae</taxon>
        <taxon>Kuraishia</taxon>
    </lineage>
</organism>
<keyword evidence="4 6" id="KW-1133">Transmembrane helix</keyword>
<dbReference type="AlphaFoldDB" id="W6MND6"/>
<evidence type="ECO:0000256" key="6">
    <source>
        <dbReference type="SAM" id="Phobius"/>
    </source>
</evidence>
<dbReference type="GeneID" id="34519923"/>
<keyword evidence="8" id="KW-1185">Reference proteome</keyword>
<name>W6MND6_9ASCO</name>
<reference evidence="7" key="2">
    <citation type="submission" date="2014-02" db="EMBL/GenBank/DDBJ databases">
        <title>Complete DNA sequence of /Kuraishia capsulata/ illustrates novel genomic features among budding yeasts (/Saccharomycotina/).</title>
        <authorList>
            <person name="Morales L."/>
            <person name="Noel B."/>
            <person name="Porcel B."/>
            <person name="Marcet-Houben M."/>
            <person name="Hullo M-F."/>
            <person name="Sacerdot C."/>
            <person name="Tekaia F."/>
            <person name="Leh-Louis V."/>
            <person name="Despons L."/>
            <person name="Khanna V."/>
            <person name="Aury J-M."/>
            <person name="Barbe V."/>
            <person name="Couloux A."/>
            <person name="Labadie K."/>
            <person name="Pelletier E."/>
            <person name="Souciet J-L."/>
            <person name="Boekhout T."/>
            <person name="Gabaldon T."/>
            <person name="Wincker P."/>
            <person name="Dujon B."/>
        </authorList>
    </citation>
    <scope>NUCLEOTIDE SEQUENCE</scope>
    <source>
        <strain evidence="7">CBS 1993</strain>
    </source>
</reference>
<dbReference type="RefSeq" id="XP_022458535.1">
    <property type="nucleotide sequence ID" value="XM_022602762.1"/>
</dbReference>
<reference evidence="7" key="1">
    <citation type="submission" date="2013-12" db="EMBL/GenBank/DDBJ databases">
        <authorList>
            <person name="Genoscope - CEA"/>
        </authorList>
    </citation>
    <scope>NUCLEOTIDE SEQUENCE</scope>
    <source>
        <strain evidence="7">CBS 1993</strain>
    </source>
</reference>
<feature type="transmembrane region" description="Helical" evidence="6">
    <location>
        <begin position="509"/>
        <end position="534"/>
    </location>
</feature>
<protein>
    <recommendedName>
        <fullName evidence="9">Uracil permease</fullName>
    </recommendedName>
</protein>
<comment type="similarity">
    <text evidence="2">Belongs to the purine-cytosine permease (2.A.39) family.</text>
</comment>
<gene>
    <name evidence="7" type="ORF">KUCA_T00002504001</name>
</gene>
<dbReference type="PANTHER" id="PTHR30618">
    <property type="entry name" value="NCS1 FAMILY PURINE/PYRIMIDINE TRANSPORTER"/>
    <property type="match status" value="1"/>
</dbReference>
<evidence type="ECO:0000256" key="1">
    <source>
        <dbReference type="ARBA" id="ARBA00004141"/>
    </source>
</evidence>
<evidence type="ECO:0000256" key="3">
    <source>
        <dbReference type="ARBA" id="ARBA00022692"/>
    </source>
</evidence>
<keyword evidence="3 6" id="KW-0812">Transmembrane</keyword>
<evidence type="ECO:0008006" key="9">
    <source>
        <dbReference type="Google" id="ProtNLM"/>
    </source>
</evidence>
<evidence type="ECO:0000256" key="5">
    <source>
        <dbReference type="ARBA" id="ARBA00023136"/>
    </source>
</evidence>
<dbReference type="Proteomes" id="UP000019384">
    <property type="component" value="Unassembled WGS sequence"/>
</dbReference>
<feature type="transmembrane region" description="Helical" evidence="6">
    <location>
        <begin position="309"/>
        <end position="330"/>
    </location>
</feature>
<feature type="transmembrane region" description="Helical" evidence="6">
    <location>
        <begin position="244"/>
        <end position="262"/>
    </location>
</feature>
<sequence length="619" mass="68685">MSRQCPRCIILDNDQLLDTYISDGPSRTPSFCPLSFSRSIGSVKQKLWQTMSETLSVASEANVKAKTIKQEWQEFKGAFTSIAGFKKFAILENSSRLANKDLRPVPEQNRTWAWWNFFAYWFSESWAVSTWSLGSSMVSGGMTVKASILVFFFANVFLVFFIVLNARAASMYGIGFSVLARTSFGIYGHYFQVVVRSILGIIWGGVQLYYEGQFISIMFRCIFTSWWTLPNHIPASQYTDTKTMVAFFLAFLITIPFTALPTHKLKHIFSIKCVLMPMAGMGVVIWTCTRNGGVDTGILVEPAAMSQTAFAFYVLSQCNSIWGATSALVVTSPDLTRFSKTPSAQIYGNMLALPVAQLICGCFGILSTAAVYEMWGTAYWNPYDLLNAILDHHYNSKARAGIFFAAFSFFFATLGTSLACNIMPFAMDMSCIAPKVINTVRGQLLCLVVAFAIVPWRIVSTSNGFLTFMSGYSIFQGSVVGVMIVDYFMRKGNINLNDCYRTSRSGSYYYFYGINIRAFFAFIAGFVVPLPGFIGTFGTTSVSTAATYINDMGWLMSLLFGIVAYFIACVIFPLPNVDKSAPFESYVNHQPVEDLSLSSGKSDIEAQEKEGATFGVVEV</sequence>
<dbReference type="Gene3D" id="1.10.4160.10">
    <property type="entry name" value="Hydantoin permease"/>
    <property type="match status" value="1"/>
</dbReference>
<feature type="transmembrane region" description="Helical" evidence="6">
    <location>
        <begin position="439"/>
        <end position="459"/>
    </location>
</feature>
<dbReference type="OrthoDB" id="2018619at2759"/>
<feature type="transmembrane region" description="Helical" evidence="6">
    <location>
        <begin position="402"/>
        <end position="427"/>
    </location>
</feature>
<feature type="transmembrane region" description="Helical" evidence="6">
    <location>
        <begin position="269"/>
        <end position="289"/>
    </location>
</feature>
<dbReference type="InterPro" id="IPR001248">
    <property type="entry name" value="Pur-cyt_permease"/>
</dbReference>
<dbReference type="GO" id="GO:0005886">
    <property type="term" value="C:plasma membrane"/>
    <property type="evidence" value="ECO:0007669"/>
    <property type="project" value="TreeGrafter"/>
</dbReference>
<dbReference type="InterPro" id="IPR045225">
    <property type="entry name" value="Uracil/uridine/allantoin_perm"/>
</dbReference>
<dbReference type="EMBL" id="HG793127">
    <property type="protein sequence ID" value="CDK26532.1"/>
    <property type="molecule type" value="Genomic_DNA"/>
</dbReference>
<feature type="transmembrane region" description="Helical" evidence="6">
    <location>
        <begin position="187"/>
        <end position="210"/>
    </location>
</feature>